<reference evidence="2 3" key="1">
    <citation type="submission" date="2019-09" db="EMBL/GenBank/DDBJ databases">
        <title>Genome sequencing of strain KACC 19306.</title>
        <authorList>
            <person name="Heo J."/>
            <person name="Kim S.-J."/>
            <person name="Kim J.-S."/>
            <person name="Hong S.-B."/>
            <person name="Kwon S.-W."/>
        </authorList>
    </citation>
    <scope>NUCLEOTIDE SEQUENCE [LARGE SCALE GENOMIC DNA]</scope>
    <source>
        <strain evidence="2 3">KACC 19306</strain>
    </source>
</reference>
<dbReference type="SUPFAM" id="SSF51735">
    <property type="entry name" value="NAD(P)-binding Rossmann-fold domains"/>
    <property type="match status" value="1"/>
</dbReference>
<dbReference type="InterPro" id="IPR036291">
    <property type="entry name" value="NAD(P)-bd_dom_sf"/>
</dbReference>
<dbReference type="Gene3D" id="3.40.50.720">
    <property type="entry name" value="NAD(P)-binding Rossmann-like Domain"/>
    <property type="match status" value="1"/>
</dbReference>
<dbReference type="RefSeq" id="WP_149160965.1">
    <property type="nucleotide sequence ID" value="NZ_CP043505.1"/>
</dbReference>
<accession>A0A5C1YFH9</accession>
<protein>
    <submittedName>
        <fullName evidence="2">NAD(P)H-binding protein</fullName>
    </submittedName>
</protein>
<dbReference type="InterPro" id="IPR016040">
    <property type="entry name" value="NAD(P)-bd_dom"/>
</dbReference>
<organism evidence="2 3">
    <name type="scientific">Agromyces intestinalis</name>
    <dbReference type="NCBI Taxonomy" id="2592652"/>
    <lineage>
        <taxon>Bacteria</taxon>
        <taxon>Bacillati</taxon>
        <taxon>Actinomycetota</taxon>
        <taxon>Actinomycetes</taxon>
        <taxon>Micrococcales</taxon>
        <taxon>Microbacteriaceae</taxon>
        <taxon>Agromyces</taxon>
    </lineage>
</organism>
<evidence type="ECO:0000313" key="3">
    <source>
        <dbReference type="Proteomes" id="UP000324678"/>
    </source>
</evidence>
<dbReference type="PANTHER" id="PTHR43355">
    <property type="entry name" value="FLAVIN REDUCTASE (NADPH)"/>
    <property type="match status" value="1"/>
</dbReference>
<dbReference type="PANTHER" id="PTHR43355:SF2">
    <property type="entry name" value="FLAVIN REDUCTASE (NADPH)"/>
    <property type="match status" value="1"/>
</dbReference>
<dbReference type="KEGG" id="ail:FLP10_11350"/>
<dbReference type="AlphaFoldDB" id="A0A5C1YFH9"/>
<proteinExistence type="predicted"/>
<dbReference type="Pfam" id="PF13460">
    <property type="entry name" value="NAD_binding_10"/>
    <property type="match status" value="1"/>
</dbReference>
<dbReference type="EMBL" id="CP043505">
    <property type="protein sequence ID" value="QEO14946.1"/>
    <property type="molecule type" value="Genomic_DNA"/>
</dbReference>
<sequence>MTRIAIFGGTGYAGSHLASEATGRGIDVISFSRTAPEDASRVAGVEYRTGSVDDPAARAAAIADAEVVVVTIPPAAGLGAGYRDVALALANEAAESGVRVGFVGGAGSSFVREGGPRLVDTPDFHPDWKPEALVLADTLDALRATPDEVDWFVVSPAALFGSYGPQEVRGTYRTGGEVLVTDAEGDSAISGADYARAFIDEIEMPAHRRQRFTVGW</sequence>
<dbReference type="GO" id="GO:0016646">
    <property type="term" value="F:oxidoreductase activity, acting on the CH-NH group of donors, NAD or NADP as acceptor"/>
    <property type="evidence" value="ECO:0007669"/>
    <property type="project" value="TreeGrafter"/>
</dbReference>
<keyword evidence="3" id="KW-1185">Reference proteome</keyword>
<dbReference type="InterPro" id="IPR051606">
    <property type="entry name" value="Polyketide_Oxido-like"/>
</dbReference>
<name>A0A5C1YFH9_9MICO</name>
<dbReference type="Proteomes" id="UP000324678">
    <property type="component" value="Chromosome"/>
</dbReference>
<dbReference type="OrthoDB" id="3191258at2"/>
<evidence type="ECO:0000313" key="2">
    <source>
        <dbReference type="EMBL" id="QEO14946.1"/>
    </source>
</evidence>
<feature type="domain" description="NAD(P)-binding" evidence="1">
    <location>
        <begin position="8"/>
        <end position="203"/>
    </location>
</feature>
<evidence type="ECO:0000259" key="1">
    <source>
        <dbReference type="Pfam" id="PF13460"/>
    </source>
</evidence>
<gene>
    <name evidence="2" type="ORF">FLP10_11350</name>
</gene>